<evidence type="ECO:0000259" key="4">
    <source>
        <dbReference type="Pfam" id="PF22786"/>
    </source>
</evidence>
<evidence type="ECO:0000256" key="1">
    <source>
        <dbReference type="SAM" id="MobiDB-lite"/>
    </source>
</evidence>
<keyword evidence="2" id="KW-1133">Transmembrane helix</keyword>
<gene>
    <name evidence="6" type="ORF">C6P45_005007</name>
</gene>
<dbReference type="PANTHER" id="PTHR35895:SF3">
    <property type="entry name" value="PRE-RRNA PROCESSING PROTEIN"/>
    <property type="match status" value="1"/>
</dbReference>
<feature type="domain" description="Tag1 N-terminal" evidence="3">
    <location>
        <begin position="84"/>
        <end position="272"/>
    </location>
</feature>
<proteinExistence type="predicted"/>
<dbReference type="Proteomes" id="UP000750334">
    <property type="component" value="Unassembled WGS sequence"/>
</dbReference>
<keyword evidence="2" id="KW-0472">Membrane</keyword>
<feature type="transmembrane region" description="Helical" evidence="2">
    <location>
        <begin position="57"/>
        <end position="76"/>
    </location>
</feature>
<dbReference type="Pfam" id="PF22787">
    <property type="entry name" value="Tag1_M"/>
    <property type="match status" value="1"/>
</dbReference>
<dbReference type="OrthoDB" id="5596576at2759"/>
<evidence type="ECO:0000313" key="7">
    <source>
        <dbReference type="Proteomes" id="UP000750334"/>
    </source>
</evidence>
<dbReference type="InterPro" id="IPR046368">
    <property type="entry name" value="Tag1"/>
</dbReference>
<evidence type="ECO:0000259" key="3">
    <source>
        <dbReference type="Pfam" id="PF20775"/>
    </source>
</evidence>
<dbReference type="GO" id="GO:0000329">
    <property type="term" value="C:fungal-type vacuole membrane"/>
    <property type="evidence" value="ECO:0007669"/>
    <property type="project" value="InterPro"/>
</dbReference>
<protein>
    <submittedName>
        <fullName evidence="6">Uncharacterized protein</fullName>
    </submittedName>
</protein>
<accession>A0A9P6WA76</accession>
<sequence length="621" mass="71458">MPTEQDDIETRPLLSDDTRNNNGNGTIQHTNQPHPTQEDQDDLRNDRILQNNRTRRWFIPIILIAAILLVISSFKITKVIKHSPSMDQIQDDVVQVSNIKINQVHIDGWRQSKQNPALDNDSGKYLQVSTQVNYTIDYDKLLLNDESRNDTENIKFIAERFIKTLCVDLNNSTTFHNVDDKQLKLANILIQDPVCVSLINGTTTPLNITVLIQPNMKNIMSILKKLLSHDYKGLELWSQLDLTLYKQSLMNFNIKLINIPKVTVDWTQLFHWDDDNMPNFEELFWKNFDMPILEEFDVTDDKDEYFNVRLKSEPISLLSKFLNNYSKWLSIPDAPLVIPSLTWYLRLPNCHDECVIDIPTLECESQEFSLLERNSIIVNNRINGPLPSELLSHVCSSDEENTVTPLTLLLNNLLNDSSSCKIELKGQVSETPINNVKPNDNMLIPIDILDLMLHELDYFPMAFNTTLNTTNILNEVTIDNMRLTWSDNRVHMVGTMIATINLSFYDTEEERIAVHNIKGDLEIYHDDTHFLSIPMKVWNKSASEIIHDDETDLTMMEITFDLNDDDMIVTDKGELSQVFNEIFFKWETLVTFDSVVDVVVESILGQIVVTGLKASGETIVN</sequence>
<keyword evidence="7" id="KW-1185">Reference proteome</keyword>
<dbReference type="Pfam" id="PF22786">
    <property type="entry name" value="Tag1_C"/>
    <property type="match status" value="1"/>
</dbReference>
<feature type="compositionally biased region" description="Basic and acidic residues" evidence="1">
    <location>
        <begin position="8"/>
        <end position="19"/>
    </location>
</feature>
<dbReference type="Pfam" id="PF20775">
    <property type="entry name" value="Tag1_N"/>
    <property type="match status" value="1"/>
</dbReference>
<keyword evidence="2" id="KW-0812">Transmembrane</keyword>
<evidence type="ECO:0000259" key="5">
    <source>
        <dbReference type="Pfam" id="PF22787"/>
    </source>
</evidence>
<reference evidence="6 7" key="1">
    <citation type="submission" date="2020-11" db="EMBL/GenBank/DDBJ databases">
        <title>Kefir isolates.</title>
        <authorList>
            <person name="Marcisauskas S."/>
            <person name="Kim Y."/>
            <person name="Blasche S."/>
        </authorList>
    </citation>
    <scope>NUCLEOTIDE SEQUENCE [LARGE SCALE GENOMIC DNA]</scope>
    <source>
        <strain evidence="6 7">OG2</strain>
    </source>
</reference>
<feature type="region of interest" description="Disordered" evidence="1">
    <location>
        <begin position="1"/>
        <end position="43"/>
    </location>
</feature>
<feature type="domain" description="Tag1 C-terminal" evidence="4">
    <location>
        <begin position="509"/>
        <end position="621"/>
    </location>
</feature>
<feature type="compositionally biased region" description="Polar residues" evidence="1">
    <location>
        <begin position="20"/>
        <end position="35"/>
    </location>
</feature>
<dbReference type="InterPro" id="IPR055011">
    <property type="entry name" value="Tag1_C"/>
</dbReference>
<dbReference type="PANTHER" id="PTHR35895">
    <property type="entry name" value="CHROMOSOME 16, WHOLE GENOME SHOTGUN SEQUENCE"/>
    <property type="match status" value="1"/>
</dbReference>
<comment type="caution">
    <text evidence="6">The sequence shown here is derived from an EMBL/GenBank/DDBJ whole genome shotgun (WGS) entry which is preliminary data.</text>
</comment>
<name>A0A9P6WA76_MAUEX</name>
<dbReference type="EMBL" id="PUHR01000079">
    <property type="protein sequence ID" value="KAG0668109.1"/>
    <property type="molecule type" value="Genomic_DNA"/>
</dbReference>
<feature type="domain" description="Tag1 middle barrel-like" evidence="5">
    <location>
        <begin position="293"/>
        <end position="461"/>
    </location>
</feature>
<dbReference type="InterPro" id="IPR055010">
    <property type="entry name" value="Tag1_M"/>
</dbReference>
<evidence type="ECO:0000313" key="6">
    <source>
        <dbReference type="EMBL" id="KAG0668109.1"/>
    </source>
</evidence>
<dbReference type="AlphaFoldDB" id="A0A9P6WA76"/>
<organism evidence="6 7">
    <name type="scientific">Maudiozyma exigua</name>
    <name type="common">Yeast</name>
    <name type="synonym">Kazachstania exigua</name>
    <dbReference type="NCBI Taxonomy" id="34358"/>
    <lineage>
        <taxon>Eukaryota</taxon>
        <taxon>Fungi</taxon>
        <taxon>Dikarya</taxon>
        <taxon>Ascomycota</taxon>
        <taxon>Saccharomycotina</taxon>
        <taxon>Saccharomycetes</taxon>
        <taxon>Saccharomycetales</taxon>
        <taxon>Saccharomycetaceae</taxon>
        <taxon>Maudiozyma</taxon>
    </lineage>
</organism>
<evidence type="ECO:0000256" key="2">
    <source>
        <dbReference type="SAM" id="Phobius"/>
    </source>
</evidence>
<dbReference type="InterPro" id="IPR055012">
    <property type="entry name" value="Tag1_N"/>
</dbReference>